<evidence type="ECO:0000313" key="1">
    <source>
        <dbReference type="EMBL" id="EOP78925.1"/>
    </source>
</evidence>
<dbReference type="EMBL" id="AHEF01000104">
    <property type="protein sequence ID" value="EOP78925.1"/>
    <property type="molecule type" value="Genomic_DNA"/>
</dbReference>
<name>A0A9W5QN63_BACCE</name>
<sequence length="116" mass="13593">MFVKINLKSIEDGDISVNIESANHDLKHVIECFKGEGFDLSNWNLIEISAIESTRVYCFKDWDGYYVDMLIDANNQVTPNYFKNHAVDQYSLFQAKSIREAIRLYEVIYNPILYKE</sequence>
<organism evidence="1 2">
    <name type="scientific">Bacillus cereus HuB4-4</name>
    <dbReference type="NCBI Taxonomy" id="1053211"/>
    <lineage>
        <taxon>Bacteria</taxon>
        <taxon>Bacillati</taxon>
        <taxon>Bacillota</taxon>
        <taxon>Bacilli</taxon>
        <taxon>Bacillales</taxon>
        <taxon>Bacillaceae</taxon>
        <taxon>Bacillus</taxon>
        <taxon>Bacillus cereus group</taxon>
    </lineage>
</organism>
<comment type="caution">
    <text evidence="1">The sequence shown here is derived from an EMBL/GenBank/DDBJ whole genome shotgun (WGS) entry which is preliminary data.</text>
</comment>
<dbReference type="AlphaFoldDB" id="A0A9W5QN63"/>
<proteinExistence type="predicted"/>
<reference evidence="1 2" key="1">
    <citation type="submission" date="2012-12" db="EMBL/GenBank/DDBJ databases">
        <title>The Genome Sequence of Bacillus cereus HuB4-4.</title>
        <authorList>
            <consortium name="The Broad Institute Genome Sequencing Platform"/>
            <consortium name="The Broad Institute Genome Sequencing Center for Infectious Disease"/>
            <person name="Feldgarden M."/>
            <person name="Van der Auwera G.A."/>
            <person name="Mahillon J."/>
            <person name="Duprez V."/>
            <person name="Timmery S."/>
            <person name="Mattelet C."/>
            <person name="Dierick K."/>
            <person name="Sun M."/>
            <person name="Yu Z."/>
            <person name="Zhu L."/>
            <person name="Hu X."/>
            <person name="Shank E.B."/>
            <person name="Swiecicka I."/>
            <person name="Hansen B.M."/>
            <person name="Andrup L."/>
            <person name="Walker B."/>
            <person name="Young S.K."/>
            <person name="Zeng Q."/>
            <person name="Gargeya S."/>
            <person name="Fitzgerald M."/>
            <person name="Haas B."/>
            <person name="Abouelleil A."/>
            <person name="Alvarado L."/>
            <person name="Arachchi H.M."/>
            <person name="Berlin A.M."/>
            <person name="Chapman S.B."/>
            <person name="Dewar J."/>
            <person name="Goldberg J."/>
            <person name="Griggs A."/>
            <person name="Gujja S."/>
            <person name="Hansen M."/>
            <person name="Howarth C."/>
            <person name="Imamovic A."/>
            <person name="Larimer J."/>
            <person name="McCowan C."/>
            <person name="Murphy C."/>
            <person name="Neiman D."/>
            <person name="Pearson M."/>
            <person name="Priest M."/>
            <person name="Roberts A."/>
            <person name="Saif S."/>
            <person name="Shea T."/>
            <person name="Sisk P."/>
            <person name="Sykes S."/>
            <person name="Wortman J."/>
            <person name="Nusbaum C."/>
            <person name="Birren B."/>
        </authorList>
    </citation>
    <scope>NUCLEOTIDE SEQUENCE [LARGE SCALE GENOMIC DNA]</scope>
    <source>
        <strain evidence="1 2">HuB4-4</strain>
    </source>
</reference>
<evidence type="ECO:0000313" key="2">
    <source>
        <dbReference type="Proteomes" id="UP000014009"/>
    </source>
</evidence>
<accession>A0A9W5QN63</accession>
<protein>
    <submittedName>
        <fullName evidence="1">Uncharacterized protein</fullName>
    </submittedName>
</protein>
<dbReference type="Proteomes" id="UP000014009">
    <property type="component" value="Unassembled WGS sequence"/>
</dbReference>
<gene>
    <name evidence="1" type="ORF">IGM_06532</name>
</gene>
<dbReference type="RefSeq" id="WP_016099576.1">
    <property type="nucleotide sequence ID" value="NZ_KB976548.1"/>
</dbReference>